<feature type="region of interest" description="Disordered" evidence="9">
    <location>
        <begin position="77"/>
        <end position="97"/>
    </location>
</feature>
<dbReference type="PROSITE" id="PS50089">
    <property type="entry name" value="ZF_RING_2"/>
    <property type="match status" value="1"/>
</dbReference>
<dbReference type="GO" id="GO:0005737">
    <property type="term" value="C:cytoplasm"/>
    <property type="evidence" value="ECO:0007669"/>
    <property type="project" value="TreeGrafter"/>
</dbReference>
<feature type="domain" description="RING-type" evidence="11">
    <location>
        <begin position="411"/>
        <end position="452"/>
    </location>
</feature>
<feature type="compositionally biased region" description="Basic residues" evidence="9">
    <location>
        <begin position="83"/>
        <end position="92"/>
    </location>
</feature>
<gene>
    <name evidence="13" type="primary">LOC111477725</name>
</gene>
<sequence length="582" mass="65160">MDIDSQRILEEFSQSTAHIIMDSNQQVNELGPVQPLTCAFCRSVLEPDNDATAESEAIGICGDCKFLLFEDIETPLRDSSHRTTPRGRRTRHGSSVSAENLFSQEFTQMINLVVRQRQSSISGHGDRYTNGSSAADFMQHSSSHTTPNQSRRWRQVYSDSENDGLDSLDSMFGESESNFSFGPYRHSYGDSDVVSYRTYGGDSDASLDGHSFLDTDNFVLPDGGSDVDTDTDIDPMRAGVVHWDSSDEEDDRGELTEADTEHDALQDFHVSSATGRGNYGNWNEELSSSEYEGSAREQVRRNRQFYSITNNAQSELGDSGDYLDRQGSSPGQIRRNMRFYSITNYAQSESVSYVGDSGDYLDRQSFEELLEQIAETTISRRGAPPAAISFVKNLSRLVISKEHLKHDIISCAICKDFFLVGVEVNQLPCLHLYHPPCILPWLSARNSCPLCRYELPTDDHDYEEGKQSSTNAAEIQRLQHQVTRLESRSDLNGVGANPEFDTSQGEELSNIDPAVSNSYNSGRGRRSWLFVAAPVVGLVGIALMFWVGNPSGGRITDRRQLDTRGADSSNQRENRTRRWWLK</sequence>
<evidence type="ECO:0000256" key="10">
    <source>
        <dbReference type="SAM" id="Phobius"/>
    </source>
</evidence>
<dbReference type="Gene3D" id="3.30.40.10">
    <property type="entry name" value="Zinc/RING finger domain, C3HC4 (zinc finger)"/>
    <property type="match status" value="1"/>
</dbReference>
<protein>
    <recommendedName>
        <fullName evidence="2">RING-type E3 ubiquitin transferase</fullName>
        <ecNumber evidence="2">2.3.2.27</ecNumber>
    </recommendedName>
</protein>
<evidence type="ECO:0000256" key="4">
    <source>
        <dbReference type="ARBA" id="ARBA00022723"/>
    </source>
</evidence>
<feature type="region of interest" description="Disordered" evidence="9">
    <location>
        <begin position="554"/>
        <end position="576"/>
    </location>
</feature>
<keyword evidence="12" id="KW-1185">Reference proteome</keyword>
<dbReference type="KEGG" id="cmax:111477725"/>
<evidence type="ECO:0000256" key="5">
    <source>
        <dbReference type="ARBA" id="ARBA00022771"/>
    </source>
</evidence>
<dbReference type="GO" id="GO:0016567">
    <property type="term" value="P:protein ubiquitination"/>
    <property type="evidence" value="ECO:0007669"/>
    <property type="project" value="UniProtKB-ARBA"/>
</dbReference>
<comment type="catalytic activity">
    <reaction evidence="1">
        <text>S-ubiquitinyl-[E2 ubiquitin-conjugating enzyme]-L-cysteine + [acceptor protein]-L-lysine = [E2 ubiquitin-conjugating enzyme]-L-cysteine + N(6)-ubiquitinyl-[acceptor protein]-L-lysine.</text>
        <dbReference type="EC" id="2.3.2.27"/>
    </reaction>
</comment>
<keyword evidence="3" id="KW-0808">Transferase</keyword>
<dbReference type="SMART" id="SM00184">
    <property type="entry name" value="RING"/>
    <property type="match status" value="1"/>
</dbReference>
<evidence type="ECO:0000256" key="1">
    <source>
        <dbReference type="ARBA" id="ARBA00000900"/>
    </source>
</evidence>
<evidence type="ECO:0000256" key="2">
    <source>
        <dbReference type="ARBA" id="ARBA00012483"/>
    </source>
</evidence>
<evidence type="ECO:0000256" key="9">
    <source>
        <dbReference type="SAM" id="MobiDB-lite"/>
    </source>
</evidence>
<dbReference type="GO" id="GO:0061630">
    <property type="term" value="F:ubiquitin protein ligase activity"/>
    <property type="evidence" value="ECO:0007669"/>
    <property type="project" value="UniProtKB-EC"/>
</dbReference>
<evidence type="ECO:0000313" key="13">
    <source>
        <dbReference type="RefSeq" id="XP_022977372.1"/>
    </source>
</evidence>
<feature type="region of interest" description="Disordered" evidence="9">
    <location>
        <begin position="493"/>
        <end position="512"/>
    </location>
</feature>
<dbReference type="AlphaFoldDB" id="A0A6J1II95"/>
<dbReference type="PANTHER" id="PTHR15710:SF242">
    <property type="entry name" value="OS06G0633500 PROTEIN"/>
    <property type="match status" value="1"/>
</dbReference>
<evidence type="ECO:0000256" key="7">
    <source>
        <dbReference type="ARBA" id="ARBA00022833"/>
    </source>
</evidence>
<dbReference type="EC" id="2.3.2.27" evidence="2"/>
<feature type="region of interest" description="Disordered" evidence="9">
    <location>
        <begin position="241"/>
        <end position="261"/>
    </location>
</feature>
<dbReference type="RefSeq" id="XP_022977372.1">
    <property type="nucleotide sequence ID" value="XM_023121604.1"/>
</dbReference>
<keyword evidence="5 8" id="KW-0863">Zinc-finger</keyword>
<evidence type="ECO:0000256" key="8">
    <source>
        <dbReference type="PROSITE-ProRule" id="PRU00175"/>
    </source>
</evidence>
<dbReference type="Proteomes" id="UP000504608">
    <property type="component" value="Unplaced"/>
</dbReference>
<feature type="compositionally biased region" description="Basic and acidic residues" evidence="9">
    <location>
        <begin position="555"/>
        <end position="576"/>
    </location>
</feature>
<keyword evidence="10" id="KW-0812">Transmembrane</keyword>
<dbReference type="OrthoDB" id="21204at2759"/>
<evidence type="ECO:0000313" key="12">
    <source>
        <dbReference type="Proteomes" id="UP000504608"/>
    </source>
</evidence>
<feature type="transmembrane region" description="Helical" evidence="10">
    <location>
        <begin position="528"/>
        <end position="548"/>
    </location>
</feature>
<evidence type="ECO:0000256" key="3">
    <source>
        <dbReference type="ARBA" id="ARBA00022679"/>
    </source>
</evidence>
<dbReference type="SUPFAM" id="SSF57850">
    <property type="entry name" value="RING/U-box"/>
    <property type="match status" value="1"/>
</dbReference>
<name>A0A6J1II95_CUCMA</name>
<proteinExistence type="predicted"/>
<reference evidence="13" key="1">
    <citation type="submission" date="2025-08" db="UniProtKB">
        <authorList>
            <consortium name="RefSeq"/>
        </authorList>
    </citation>
    <scope>IDENTIFICATION</scope>
    <source>
        <tissue evidence="13">Young leaves</tissue>
    </source>
</reference>
<keyword evidence="4" id="KW-0479">Metal-binding</keyword>
<dbReference type="GO" id="GO:0008270">
    <property type="term" value="F:zinc ion binding"/>
    <property type="evidence" value="ECO:0007669"/>
    <property type="project" value="UniProtKB-KW"/>
</dbReference>
<feature type="region of interest" description="Disordered" evidence="9">
    <location>
        <begin position="120"/>
        <end position="153"/>
    </location>
</feature>
<dbReference type="GeneID" id="111477725"/>
<accession>A0A6J1II95</accession>
<keyword evidence="6" id="KW-0833">Ubl conjugation pathway</keyword>
<evidence type="ECO:0000256" key="6">
    <source>
        <dbReference type="ARBA" id="ARBA00022786"/>
    </source>
</evidence>
<keyword evidence="7" id="KW-0862">Zinc</keyword>
<feature type="compositionally biased region" description="Polar residues" evidence="9">
    <location>
        <begin position="129"/>
        <end position="150"/>
    </location>
</feature>
<dbReference type="PANTHER" id="PTHR15710">
    <property type="entry name" value="E3 UBIQUITIN-PROTEIN LIGASE PRAJA"/>
    <property type="match status" value="1"/>
</dbReference>
<dbReference type="FunFam" id="3.30.40.10:FF:000127">
    <property type="entry name" value="E3 ubiquitin-protein ligase RNF181"/>
    <property type="match status" value="1"/>
</dbReference>
<dbReference type="InterPro" id="IPR013083">
    <property type="entry name" value="Znf_RING/FYVE/PHD"/>
</dbReference>
<keyword evidence="10" id="KW-1133">Transmembrane helix</keyword>
<dbReference type="InterPro" id="IPR001841">
    <property type="entry name" value="Znf_RING"/>
</dbReference>
<dbReference type="Pfam" id="PF13639">
    <property type="entry name" value="zf-RING_2"/>
    <property type="match status" value="1"/>
</dbReference>
<evidence type="ECO:0000259" key="11">
    <source>
        <dbReference type="PROSITE" id="PS50089"/>
    </source>
</evidence>
<keyword evidence="10" id="KW-0472">Membrane</keyword>
<organism evidence="12 13">
    <name type="scientific">Cucurbita maxima</name>
    <name type="common">Pumpkin</name>
    <name type="synonym">Winter squash</name>
    <dbReference type="NCBI Taxonomy" id="3661"/>
    <lineage>
        <taxon>Eukaryota</taxon>
        <taxon>Viridiplantae</taxon>
        <taxon>Streptophyta</taxon>
        <taxon>Embryophyta</taxon>
        <taxon>Tracheophyta</taxon>
        <taxon>Spermatophyta</taxon>
        <taxon>Magnoliopsida</taxon>
        <taxon>eudicotyledons</taxon>
        <taxon>Gunneridae</taxon>
        <taxon>Pentapetalae</taxon>
        <taxon>rosids</taxon>
        <taxon>fabids</taxon>
        <taxon>Cucurbitales</taxon>
        <taxon>Cucurbitaceae</taxon>
        <taxon>Cucurbiteae</taxon>
        <taxon>Cucurbita</taxon>
    </lineage>
</organism>